<name>A0A1I7L5A2_9BURK</name>
<dbReference type="Pfam" id="PF00700">
    <property type="entry name" value="Flagellin_C"/>
    <property type="match status" value="1"/>
</dbReference>
<dbReference type="InterPro" id="IPR001492">
    <property type="entry name" value="Flagellin"/>
</dbReference>
<dbReference type="GO" id="GO:0005576">
    <property type="term" value="C:extracellular region"/>
    <property type="evidence" value="ECO:0007669"/>
    <property type="project" value="UniProtKB-SubCell"/>
</dbReference>
<reference evidence="7" key="1">
    <citation type="submission" date="2016-10" db="EMBL/GenBank/DDBJ databases">
        <authorList>
            <person name="Varghese N."/>
            <person name="Submissions S."/>
        </authorList>
    </citation>
    <scope>NUCLEOTIDE SEQUENCE [LARGE SCALE GENOMIC DNA]</scope>
    <source>
        <strain evidence="7">CGMCC 1.11014</strain>
    </source>
</reference>
<comment type="similarity">
    <text evidence="1 3">Belongs to the bacterial flagellin family.</text>
</comment>
<keyword evidence="6" id="KW-0966">Cell projection</keyword>
<proteinExistence type="inferred from homology"/>
<dbReference type="EMBL" id="FPBO01000023">
    <property type="protein sequence ID" value="SFV04907.1"/>
    <property type="molecule type" value="Genomic_DNA"/>
</dbReference>
<protein>
    <recommendedName>
        <fullName evidence="3">Flagellin</fullName>
    </recommendedName>
</protein>
<dbReference type="InterPro" id="IPR001029">
    <property type="entry name" value="Flagellin_N"/>
</dbReference>
<dbReference type="InterPro" id="IPR046358">
    <property type="entry name" value="Flagellin_C"/>
</dbReference>
<dbReference type="Pfam" id="PF00669">
    <property type="entry name" value="Flagellin_N"/>
    <property type="match status" value="1"/>
</dbReference>
<evidence type="ECO:0000256" key="3">
    <source>
        <dbReference type="RuleBase" id="RU362073"/>
    </source>
</evidence>
<evidence type="ECO:0000259" key="4">
    <source>
        <dbReference type="Pfam" id="PF00669"/>
    </source>
</evidence>
<dbReference type="GO" id="GO:0009288">
    <property type="term" value="C:bacterial-type flagellum"/>
    <property type="evidence" value="ECO:0007669"/>
    <property type="project" value="UniProtKB-SubCell"/>
</dbReference>
<evidence type="ECO:0000313" key="7">
    <source>
        <dbReference type="Proteomes" id="UP000199391"/>
    </source>
</evidence>
<dbReference type="SUPFAM" id="SSF64518">
    <property type="entry name" value="Phase 1 flagellin"/>
    <property type="match status" value="1"/>
</dbReference>
<dbReference type="PANTHER" id="PTHR42792:SF2">
    <property type="entry name" value="FLAGELLIN"/>
    <property type="match status" value="1"/>
</dbReference>
<dbReference type="Proteomes" id="UP000199391">
    <property type="component" value="Unassembled WGS sequence"/>
</dbReference>
<dbReference type="GO" id="GO:0005198">
    <property type="term" value="F:structural molecule activity"/>
    <property type="evidence" value="ECO:0007669"/>
    <property type="project" value="UniProtKB-UniRule"/>
</dbReference>
<keyword evidence="2 3" id="KW-0975">Bacterial flagellum</keyword>
<evidence type="ECO:0000313" key="6">
    <source>
        <dbReference type="EMBL" id="SFV04907.1"/>
    </source>
</evidence>
<gene>
    <name evidence="6" type="ORF">SAMN05216552_102374</name>
</gene>
<dbReference type="OrthoDB" id="9796789at2"/>
<evidence type="ECO:0000256" key="1">
    <source>
        <dbReference type="ARBA" id="ARBA00005709"/>
    </source>
</evidence>
<sequence>MLSLHTNSASLAANNAADRSQKLLGTSNTRLATGYRINSAQDDAAGLQIATRLHAQNSGMRVAMRNTQNSISKLQSIDAMMEGLGKSLLRMAELATMAADDGYSDTDRAAMQAEYDELGRENSRVVSEDLLNGDSGFFPGEDDSPDFNTRFQFGASADESTEYNFEQTWQSAYDAAQNNAGTGVELLNGNANASIGKLQEAVGKVGTSRSELGGLINRLQHSFDNLMTMHENTSTAEGRIMDTDFASETAQATVQLMLLQSSTNMIRRSNSSSALVISLLN</sequence>
<keyword evidence="3" id="KW-0964">Secreted</keyword>
<keyword evidence="7" id="KW-1185">Reference proteome</keyword>
<keyword evidence="6" id="KW-0282">Flagellum</keyword>
<dbReference type="RefSeq" id="WP_093557727.1">
    <property type="nucleotide sequence ID" value="NZ_FPBO01000023.1"/>
</dbReference>
<evidence type="ECO:0000256" key="2">
    <source>
        <dbReference type="ARBA" id="ARBA00023143"/>
    </source>
</evidence>
<dbReference type="PRINTS" id="PR00207">
    <property type="entry name" value="FLAGELLIN"/>
</dbReference>
<dbReference type="AlphaFoldDB" id="A0A1I7L5A2"/>
<evidence type="ECO:0000259" key="5">
    <source>
        <dbReference type="Pfam" id="PF00700"/>
    </source>
</evidence>
<feature type="domain" description="Flagellin C-terminal" evidence="5">
    <location>
        <begin position="196"/>
        <end position="280"/>
    </location>
</feature>
<accession>A0A1I7L5A2</accession>
<dbReference type="PANTHER" id="PTHR42792">
    <property type="entry name" value="FLAGELLIN"/>
    <property type="match status" value="1"/>
</dbReference>
<feature type="domain" description="Flagellin N-terminal" evidence="4">
    <location>
        <begin position="6"/>
        <end position="121"/>
    </location>
</feature>
<keyword evidence="6" id="KW-0969">Cilium</keyword>
<dbReference type="STRING" id="1035707.SAMN05216552_102374"/>
<comment type="subcellular location">
    <subcellularLocation>
        <location evidence="3">Secreted</location>
    </subcellularLocation>
    <subcellularLocation>
        <location evidence="3">Bacterial flagellum</location>
    </subcellularLocation>
</comment>
<organism evidence="6 7">
    <name type="scientific">Pseudoduganella namucuonensis</name>
    <dbReference type="NCBI Taxonomy" id="1035707"/>
    <lineage>
        <taxon>Bacteria</taxon>
        <taxon>Pseudomonadati</taxon>
        <taxon>Pseudomonadota</taxon>
        <taxon>Betaproteobacteria</taxon>
        <taxon>Burkholderiales</taxon>
        <taxon>Oxalobacteraceae</taxon>
        <taxon>Telluria group</taxon>
        <taxon>Pseudoduganella</taxon>
    </lineage>
</organism>
<comment type="function">
    <text evidence="3">Flagellin is the subunit protein which polymerizes to form the filaments of bacterial flagella.</text>
</comment>
<dbReference type="Gene3D" id="1.20.1330.10">
    <property type="entry name" value="f41 fragment of flagellin, N-terminal domain"/>
    <property type="match status" value="1"/>
</dbReference>